<dbReference type="InterPro" id="IPR017972">
    <property type="entry name" value="Cyt_P450_CS"/>
</dbReference>
<dbReference type="PRINTS" id="PR00385">
    <property type="entry name" value="P450"/>
</dbReference>
<evidence type="ECO:0000256" key="2">
    <source>
        <dbReference type="ARBA" id="ARBA00005179"/>
    </source>
</evidence>
<feature type="transmembrane region" description="Helical" evidence="10">
    <location>
        <begin position="6"/>
        <end position="27"/>
    </location>
</feature>
<keyword evidence="10" id="KW-0812">Transmembrane</keyword>
<evidence type="ECO:0000256" key="7">
    <source>
        <dbReference type="ARBA" id="ARBA00023033"/>
    </source>
</evidence>
<gene>
    <name evidence="11" type="ORF">KHLLAP_LOCUS12010</name>
</gene>
<evidence type="ECO:0000256" key="6">
    <source>
        <dbReference type="ARBA" id="ARBA00023004"/>
    </source>
</evidence>
<evidence type="ECO:0000256" key="9">
    <source>
        <dbReference type="RuleBase" id="RU000461"/>
    </source>
</evidence>
<name>A0AAI8VUX9_9PEZI</name>
<evidence type="ECO:0000313" key="11">
    <source>
        <dbReference type="EMBL" id="CAJ2511542.1"/>
    </source>
</evidence>
<dbReference type="GO" id="GO:0016705">
    <property type="term" value="F:oxidoreductase activity, acting on paired donors, with incorporation or reduction of molecular oxygen"/>
    <property type="evidence" value="ECO:0007669"/>
    <property type="project" value="InterPro"/>
</dbReference>
<comment type="caution">
    <text evidence="11">The sequence shown here is derived from an EMBL/GenBank/DDBJ whole genome shotgun (WGS) entry which is preliminary data.</text>
</comment>
<dbReference type="EMBL" id="CAUWAG010000018">
    <property type="protein sequence ID" value="CAJ2511542.1"/>
    <property type="molecule type" value="Genomic_DNA"/>
</dbReference>
<keyword evidence="6 8" id="KW-0408">Iron</keyword>
<dbReference type="InterPro" id="IPR050121">
    <property type="entry name" value="Cytochrome_P450_monoxygenase"/>
</dbReference>
<keyword evidence="10" id="KW-0472">Membrane</keyword>
<keyword evidence="7 9" id="KW-0503">Monooxygenase</keyword>
<dbReference type="GO" id="GO:0020037">
    <property type="term" value="F:heme binding"/>
    <property type="evidence" value="ECO:0007669"/>
    <property type="project" value="InterPro"/>
</dbReference>
<dbReference type="GO" id="GO:0005506">
    <property type="term" value="F:iron ion binding"/>
    <property type="evidence" value="ECO:0007669"/>
    <property type="project" value="InterPro"/>
</dbReference>
<comment type="similarity">
    <text evidence="9">Belongs to the cytochrome P450 family.</text>
</comment>
<evidence type="ECO:0000256" key="8">
    <source>
        <dbReference type="PIRSR" id="PIRSR602401-1"/>
    </source>
</evidence>
<dbReference type="PANTHER" id="PTHR24305">
    <property type="entry name" value="CYTOCHROME P450"/>
    <property type="match status" value="1"/>
</dbReference>
<dbReference type="SUPFAM" id="SSF48264">
    <property type="entry name" value="Cytochrome P450"/>
    <property type="match status" value="1"/>
</dbReference>
<keyword evidence="5 9" id="KW-0560">Oxidoreductase</keyword>
<dbReference type="PANTHER" id="PTHR24305:SF107">
    <property type="entry name" value="P450, PUTATIVE (EUROFUNG)-RELATED"/>
    <property type="match status" value="1"/>
</dbReference>
<dbReference type="PRINTS" id="PR00463">
    <property type="entry name" value="EP450I"/>
</dbReference>
<dbReference type="GO" id="GO:0004497">
    <property type="term" value="F:monooxygenase activity"/>
    <property type="evidence" value="ECO:0007669"/>
    <property type="project" value="UniProtKB-KW"/>
</dbReference>
<dbReference type="Gene3D" id="1.10.630.10">
    <property type="entry name" value="Cytochrome P450"/>
    <property type="match status" value="1"/>
</dbReference>
<organism evidence="11 12">
    <name type="scientific">Anthostomella pinea</name>
    <dbReference type="NCBI Taxonomy" id="933095"/>
    <lineage>
        <taxon>Eukaryota</taxon>
        <taxon>Fungi</taxon>
        <taxon>Dikarya</taxon>
        <taxon>Ascomycota</taxon>
        <taxon>Pezizomycotina</taxon>
        <taxon>Sordariomycetes</taxon>
        <taxon>Xylariomycetidae</taxon>
        <taxon>Xylariales</taxon>
        <taxon>Xylariaceae</taxon>
        <taxon>Anthostomella</taxon>
    </lineage>
</organism>
<evidence type="ECO:0000256" key="1">
    <source>
        <dbReference type="ARBA" id="ARBA00001971"/>
    </source>
</evidence>
<evidence type="ECO:0000256" key="10">
    <source>
        <dbReference type="SAM" id="Phobius"/>
    </source>
</evidence>
<accession>A0AAI8VUX9</accession>
<protein>
    <submittedName>
        <fullName evidence="11">Uu.00g071670.m01.CDS01</fullName>
    </submittedName>
</protein>
<evidence type="ECO:0000313" key="12">
    <source>
        <dbReference type="Proteomes" id="UP001295740"/>
    </source>
</evidence>
<proteinExistence type="inferred from homology"/>
<dbReference type="PROSITE" id="PS00086">
    <property type="entry name" value="CYTOCHROME_P450"/>
    <property type="match status" value="1"/>
</dbReference>
<dbReference type="Pfam" id="PF00067">
    <property type="entry name" value="p450"/>
    <property type="match status" value="1"/>
</dbReference>
<keyword evidence="3 8" id="KW-0349">Heme</keyword>
<dbReference type="InterPro" id="IPR036396">
    <property type="entry name" value="Cyt_P450_sf"/>
</dbReference>
<reference evidence="11" key="1">
    <citation type="submission" date="2023-10" db="EMBL/GenBank/DDBJ databases">
        <authorList>
            <person name="Hackl T."/>
        </authorList>
    </citation>
    <scope>NUCLEOTIDE SEQUENCE</scope>
</reference>
<comment type="cofactor">
    <cofactor evidence="1 8">
        <name>heme</name>
        <dbReference type="ChEBI" id="CHEBI:30413"/>
    </cofactor>
</comment>
<sequence>MASTSITTILSRGVSVIVIFAIVRFLVRGYIHRSKVRSLKAQGLPVLPHSMLFGHLIILDEFRKSHPPDVNIYHLHTWLASNFKLYFPTCEALPPVVYIDLWPFSDSLALVNDPTVASQFMTTKSLPKARMVKQFIEPLTGCLDIFCTEAKAWKQWRTKLNPGFSQRSLSAMVPEIMEEVDVFVKGLTEMAGVGKWGPVFQLEKKTTNLTFDVICRATLDMRLHEQTRDAESPLKAAFMDQLRLMGIIANAARGKVFGRSPWQSAALARNNRTIRSILLPAIQEKLEAGRTDLQRKTVIDLAIKNIDEGSSSISQTSPEFIDNLVSNLKMFLFAGHDTTTSAICFMTKALQDNPQCLTKLRDEHGTIVGPDTKILSTSPHLLNSLPYTVGVIKETLRLYPLAATIRESHPGFCLVDESTRYPMEGFGLWASAPVIQRHPRYWPKPDEFLPDRWTVPEGHPLHPPSSAWLPFSLGPRNCIGMQLAMIELQLVLIFTVRTFDIAEAWDKWDTIQ</sequence>
<keyword evidence="4 8" id="KW-0479">Metal-binding</keyword>
<feature type="binding site" description="axial binding residue" evidence="8">
    <location>
        <position position="478"/>
    </location>
    <ligand>
        <name>heme</name>
        <dbReference type="ChEBI" id="CHEBI:30413"/>
    </ligand>
    <ligandPart>
        <name>Fe</name>
        <dbReference type="ChEBI" id="CHEBI:18248"/>
    </ligandPart>
</feature>
<evidence type="ECO:0000256" key="5">
    <source>
        <dbReference type="ARBA" id="ARBA00023002"/>
    </source>
</evidence>
<keyword evidence="10" id="KW-1133">Transmembrane helix</keyword>
<evidence type="ECO:0000256" key="3">
    <source>
        <dbReference type="ARBA" id="ARBA00022617"/>
    </source>
</evidence>
<evidence type="ECO:0000256" key="4">
    <source>
        <dbReference type="ARBA" id="ARBA00022723"/>
    </source>
</evidence>
<dbReference type="InterPro" id="IPR002401">
    <property type="entry name" value="Cyt_P450_E_grp-I"/>
</dbReference>
<keyword evidence="12" id="KW-1185">Reference proteome</keyword>
<dbReference type="InterPro" id="IPR001128">
    <property type="entry name" value="Cyt_P450"/>
</dbReference>
<dbReference type="AlphaFoldDB" id="A0AAI8VUX9"/>
<dbReference type="Proteomes" id="UP001295740">
    <property type="component" value="Unassembled WGS sequence"/>
</dbReference>
<comment type="pathway">
    <text evidence="2">Secondary metabolite biosynthesis.</text>
</comment>